<comment type="caution">
    <text evidence="18">The sequence shown here is derived from an EMBL/GenBank/DDBJ whole genome shotgun (WGS) entry which is preliminary data.</text>
</comment>
<dbReference type="InterPro" id="IPR054351">
    <property type="entry name" value="NADH_UbQ_OxRdtase_ferredoxin"/>
</dbReference>
<dbReference type="Pfam" id="PF13510">
    <property type="entry name" value="Fer2_4"/>
    <property type="match status" value="1"/>
</dbReference>
<dbReference type="Gene3D" id="3.10.20.740">
    <property type="match status" value="1"/>
</dbReference>
<dbReference type="PANTHER" id="PTHR43105">
    <property type="entry name" value="RESPIRATORY NITRATE REDUCTASE"/>
    <property type="match status" value="1"/>
</dbReference>
<dbReference type="InterPro" id="IPR019574">
    <property type="entry name" value="NADH_UbQ_OxRdtase_Gsu_4Fe4S-bd"/>
</dbReference>
<dbReference type="PROSITE" id="PS00643">
    <property type="entry name" value="COMPLEX1_75K_3"/>
    <property type="match status" value="1"/>
</dbReference>
<dbReference type="CDD" id="cd00207">
    <property type="entry name" value="fer2"/>
    <property type="match status" value="1"/>
</dbReference>
<evidence type="ECO:0000256" key="4">
    <source>
        <dbReference type="ARBA" id="ARBA00022714"/>
    </source>
</evidence>
<dbReference type="PROSITE" id="PS51669">
    <property type="entry name" value="4FE4S_MOW_BIS_MGD"/>
    <property type="match status" value="1"/>
</dbReference>
<evidence type="ECO:0000259" key="17">
    <source>
        <dbReference type="PROSITE" id="PS51839"/>
    </source>
</evidence>
<evidence type="ECO:0000256" key="1">
    <source>
        <dbReference type="ARBA" id="ARBA00001966"/>
    </source>
</evidence>
<evidence type="ECO:0000256" key="6">
    <source>
        <dbReference type="ARBA" id="ARBA00022723"/>
    </source>
</evidence>
<comment type="cofactor">
    <cofactor evidence="1">
        <name>[4Fe-4S] cluster</name>
        <dbReference type="ChEBI" id="CHEBI:49883"/>
    </cofactor>
</comment>
<keyword evidence="8" id="KW-0408">Iron</keyword>
<dbReference type="Pfam" id="PF04879">
    <property type="entry name" value="Molybdop_Fe4S4"/>
    <property type="match status" value="1"/>
</dbReference>
<evidence type="ECO:0000256" key="10">
    <source>
        <dbReference type="ARBA" id="ARBA00023027"/>
    </source>
</evidence>
<dbReference type="Pfam" id="PF00384">
    <property type="entry name" value="Molybdopterin"/>
    <property type="match status" value="1"/>
</dbReference>
<dbReference type="CDD" id="cd02788">
    <property type="entry name" value="MopB_CT_NDH-1_NuoG2-N7"/>
    <property type="match status" value="1"/>
</dbReference>
<evidence type="ECO:0000256" key="13">
    <source>
        <dbReference type="ARBA" id="ARBA00047712"/>
    </source>
</evidence>
<evidence type="ECO:0000313" key="18">
    <source>
        <dbReference type="EMBL" id="MET6997940.1"/>
    </source>
</evidence>
<feature type="domain" description="4Fe-4S Mo/W bis-MGD-type" evidence="16">
    <location>
        <begin position="221"/>
        <end position="277"/>
    </location>
</feature>
<protein>
    <submittedName>
        <fullName evidence="18">NADH-quinone oxidoreductase subunit NuoG</fullName>
    </submittedName>
</protein>
<dbReference type="InterPro" id="IPR000283">
    <property type="entry name" value="NADH_UbQ_OxRdtase_75kDa_su_CS"/>
</dbReference>
<dbReference type="InterPro" id="IPR036010">
    <property type="entry name" value="2Fe-2S_ferredoxin-like_sf"/>
</dbReference>
<dbReference type="PROSITE" id="PS51839">
    <property type="entry name" value="4FE4S_HC3"/>
    <property type="match status" value="1"/>
</dbReference>
<dbReference type="Pfam" id="PF10588">
    <property type="entry name" value="NADH-G_4Fe-4S_3"/>
    <property type="match status" value="1"/>
</dbReference>
<dbReference type="InterPro" id="IPR009010">
    <property type="entry name" value="Asp_de-COase-like_dom_sf"/>
</dbReference>
<evidence type="ECO:0000256" key="2">
    <source>
        <dbReference type="ARBA" id="ARBA00005404"/>
    </source>
</evidence>
<dbReference type="SUPFAM" id="SSF50692">
    <property type="entry name" value="ADC-like"/>
    <property type="match status" value="1"/>
</dbReference>
<name>A0ABV2T6D0_9BACT</name>
<evidence type="ECO:0000259" key="15">
    <source>
        <dbReference type="PROSITE" id="PS51085"/>
    </source>
</evidence>
<dbReference type="Proteomes" id="UP001549749">
    <property type="component" value="Unassembled WGS sequence"/>
</dbReference>
<keyword evidence="7" id="KW-1278">Translocase</keyword>
<feature type="domain" description="2Fe-2S ferredoxin-type" evidence="15">
    <location>
        <begin position="1"/>
        <end position="83"/>
    </location>
</feature>
<keyword evidence="5" id="KW-0874">Quinone</keyword>
<evidence type="ECO:0000256" key="3">
    <source>
        <dbReference type="ARBA" id="ARBA00022485"/>
    </source>
</evidence>
<comment type="cofactor">
    <cofactor evidence="12">
        <name>[2Fe-2S] cluster</name>
        <dbReference type="ChEBI" id="CHEBI:190135"/>
    </cofactor>
</comment>
<reference evidence="18 19" key="1">
    <citation type="submission" date="2024-06" db="EMBL/GenBank/DDBJ databases">
        <title>Chitinophaga defluvii sp. nov., isolated from municipal sewage.</title>
        <authorList>
            <person name="Zhang L."/>
        </authorList>
    </citation>
    <scope>NUCLEOTIDE SEQUENCE [LARGE SCALE GENOMIC DNA]</scope>
    <source>
        <strain evidence="18 19">H8</strain>
    </source>
</reference>
<keyword evidence="6" id="KW-0479">Metal-binding</keyword>
<dbReference type="SUPFAM" id="SSF53706">
    <property type="entry name" value="Formate dehydrogenase/DMSO reductase, domains 1-3"/>
    <property type="match status" value="1"/>
</dbReference>
<dbReference type="SMART" id="SM00926">
    <property type="entry name" value="Molybdop_Fe4S4"/>
    <property type="match status" value="1"/>
</dbReference>
<evidence type="ECO:0000259" key="16">
    <source>
        <dbReference type="PROSITE" id="PS51669"/>
    </source>
</evidence>
<feature type="domain" description="4Fe-4S His(Cys)3-ligated-type" evidence="17">
    <location>
        <begin position="83"/>
        <end position="122"/>
    </location>
</feature>
<evidence type="ECO:0000256" key="5">
    <source>
        <dbReference type="ARBA" id="ARBA00022719"/>
    </source>
</evidence>
<gene>
    <name evidence="18" type="primary">nuoG</name>
    <name evidence="18" type="ORF">ABR189_11195</name>
</gene>
<dbReference type="PROSITE" id="PS51085">
    <property type="entry name" value="2FE2S_FER_2"/>
    <property type="match status" value="1"/>
</dbReference>
<evidence type="ECO:0000313" key="19">
    <source>
        <dbReference type="Proteomes" id="UP001549749"/>
    </source>
</evidence>
<dbReference type="Pfam" id="PF22117">
    <property type="entry name" value="Fer4_Nqo3"/>
    <property type="match status" value="1"/>
</dbReference>
<dbReference type="InterPro" id="IPR001041">
    <property type="entry name" value="2Fe-2S_ferredoxin-type"/>
</dbReference>
<dbReference type="PANTHER" id="PTHR43105:SF10">
    <property type="entry name" value="NADH-QUINONE OXIDOREDUCTASE SUBUNIT G"/>
    <property type="match status" value="1"/>
</dbReference>
<keyword evidence="4" id="KW-0001">2Fe-2S</keyword>
<evidence type="ECO:0000256" key="11">
    <source>
        <dbReference type="ARBA" id="ARBA00023075"/>
    </source>
</evidence>
<evidence type="ECO:0000256" key="14">
    <source>
        <dbReference type="RuleBase" id="RU004523"/>
    </source>
</evidence>
<evidence type="ECO:0000256" key="12">
    <source>
        <dbReference type="ARBA" id="ARBA00034078"/>
    </source>
</evidence>
<dbReference type="Gene3D" id="3.40.50.740">
    <property type="match status" value="1"/>
</dbReference>
<dbReference type="InterPro" id="IPR050123">
    <property type="entry name" value="Prok_molybdopt-oxidoreductase"/>
</dbReference>
<keyword evidence="19" id="KW-1185">Reference proteome</keyword>
<dbReference type="NCBIfam" id="TIGR01973">
    <property type="entry name" value="NuoG"/>
    <property type="match status" value="1"/>
</dbReference>
<keyword evidence="9" id="KW-0411">Iron-sulfur</keyword>
<dbReference type="RefSeq" id="WP_354660575.1">
    <property type="nucleotide sequence ID" value="NZ_JBEXAC010000001.1"/>
</dbReference>
<comment type="catalytic activity">
    <reaction evidence="13">
        <text>a quinone + NADH + 5 H(+)(in) = a quinol + NAD(+) + 4 H(+)(out)</text>
        <dbReference type="Rhea" id="RHEA:57888"/>
        <dbReference type="ChEBI" id="CHEBI:15378"/>
        <dbReference type="ChEBI" id="CHEBI:24646"/>
        <dbReference type="ChEBI" id="CHEBI:57540"/>
        <dbReference type="ChEBI" id="CHEBI:57945"/>
        <dbReference type="ChEBI" id="CHEBI:132124"/>
    </reaction>
</comment>
<accession>A0ABV2T6D0</accession>
<organism evidence="18 19">
    <name type="scientific">Chitinophaga defluvii</name>
    <dbReference type="NCBI Taxonomy" id="3163343"/>
    <lineage>
        <taxon>Bacteria</taxon>
        <taxon>Pseudomonadati</taxon>
        <taxon>Bacteroidota</taxon>
        <taxon>Chitinophagia</taxon>
        <taxon>Chitinophagales</taxon>
        <taxon>Chitinophagaceae</taxon>
        <taxon>Chitinophaga</taxon>
    </lineage>
</organism>
<dbReference type="InterPro" id="IPR010228">
    <property type="entry name" value="NADH_UbQ_OxRdtase_Gsu"/>
</dbReference>
<proteinExistence type="inferred from homology"/>
<keyword evidence="3" id="KW-0004">4Fe-4S</keyword>
<dbReference type="PROSITE" id="PS00641">
    <property type="entry name" value="COMPLEX1_75K_1"/>
    <property type="match status" value="1"/>
</dbReference>
<evidence type="ECO:0000256" key="7">
    <source>
        <dbReference type="ARBA" id="ARBA00022967"/>
    </source>
</evidence>
<dbReference type="InterPro" id="IPR006656">
    <property type="entry name" value="Mopterin_OxRdtase"/>
</dbReference>
<keyword evidence="10" id="KW-0520">NAD</keyword>
<dbReference type="InterPro" id="IPR006963">
    <property type="entry name" value="Mopterin_OxRdtase_4Fe-4S_dom"/>
</dbReference>
<keyword evidence="11" id="KW-0830">Ubiquinone</keyword>
<sequence length="896" mass="98537">MPTIHIDNQSYEVKAGSNLLEACLSLGMNLPYFCWHPALGSVGACRQCAVKVFKDEQDKTGRLVMACMEPVKDQMRLAIADGEASTFREQVIGWLMTNHPHDCAVCDEGGSCHLQDMTVMTGHAYRNYHFTKRTYKNQYLGPFLNHEMNRCIQCYRCVRFYKDFAGGKDLDVFAARSHVYFGRQEEGTLESEFSGNLAEVCPTGVFTDKTLKQHYTRKWDFTSAASVCQGCGLGCNIIAGERYGSLRQITSRYNGAVNGYFLCDRGRFGYEFVNSAQRIREISIKLLMPDAGEGPALAYLRNKINSGKVIGIGSPRASLESNYVLKQLVGEDQFYLGVSDTDHDLTSLALRILQQGPVRTPSLQEAAKADMVLILGEDITNTAPMLALSVRQAIRQQPEQDAMQKVHLAPWQDAAVREAVQDNKGPLFILGIQESKLDELATLAFYTAPDNIARVGFAVAHLINPSMPEVTGMTDKGKSLAQEIAAGLSKAKNPLIIAGYGSGSEVVMKAAANISWALHQQGIDAMLSYTVPECNSMGLEMLGGHRLESALQAVAQDAIDTVIILENDLYRRIDQPLADQFFNHCKEVILIDHLYSPTAERATGLIPAGTFAESDGTLINNEGRAQRFFQVFVPNGGVQESWRWLLQLGNYAHHSGLQEAETLDDVTGIISRKMPIFAGIAGITPSAEFRIAGQKIPREPHRYSGRTAMLANINVSEPQPPADPDTALSFTMEGYQGRPPSSMTPFFWAPGWNSVQSINKFQVEVGGPLHDGDPGLRLIHPAANGEIPFFTTVPELFLPLTGHLLLVPLYHIFGSEELSVYTEGVAARMPSPYIMLHSEDAQRYQVTAGSLLYFLVNGQQYALQVKINDALQSGIAGVPVGLPGMKLVDVPQWVKI</sequence>
<dbReference type="Gene3D" id="2.20.25.90">
    <property type="entry name" value="ADC-like domains"/>
    <property type="match status" value="1"/>
</dbReference>
<dbReference type="SUPFAM" id="SSF54292">
    <property type="entry name" value="2Fe-2S ferredoxin-like"/>
    <property type="match status" value="1"/>
</dbReference>
<evidence type="ECO:0000256" key="8">
    <source>
        <dbReference type="ARBA" id="ARBA00023004"/>
    </source>
</evidence>
<evidence type="ECO:0000256" key="9">
    <source>
        <dbReference type="ARBA" id="ARBA00023014"/>
    </source>
</evidence>
<comment type="similarity">
    <text evidence="2 14">Belongs to the complex I 75 kDa subunit family.</text>
</comment>
<dbReference type="EMBL" id="JBEXAC010000001">
    <property type="protein sequence ID" value="MET6997940.1"/>
    <property type="molecule type" value="Genomic_DNA"/>
</dbReference>
<dbReference type="SUPFAM" id="SSF54862">
    <property type="entry name" value="4Fe-4S ferredoxins"/>
    <property type="match status" value="1"/>
</dbReference>
<dbReference type="SMART" id="SM00929">
    <property type="entry name" value="NADH-G_4Fe-4S_3"/>
    <property type="match status" value="1"/>
</dbReference>
<dbReference type="CDD" id="cd02771">
    <property type="entry name" value="MopB_NDH-1_NuoG2-N7"/>
    <property type="match status" value="1"/>
</dbReference>